<dbReference type="EMBL" id="CP146022">
    <property type="protein sequence ID" value="WWQ68680.1"/>
    <property type="molecule type" value="Genomic_DNA"/>
</dbReference>
<keyword evidence="2" id="KW-1185">Reference proteome</keyword>
<organism evidence="1 2">
    <name type="scientific">Streptomyces citrinus</name>
    <dbReference type="NCBI Taxonomy" id="3118173"/>
    <lineage>
        <taxon>Bacteria</taxon>
        <taxon>Bacillati</taxon>
        <taxon>Actinomycetota</taxon>
        <taxon>Actinomycetes</taxon>
        <taxon>Kitasatosporales</taxon>
        <taxon>Streptomycetaceae</taxon>
        <taxon>Streptomyces</taxon>
    </lineage>
</organism>
<reference evidence="1" key="1">
    <citation type="journal article" date="2025" name="Int. J. Syst. Evol. Microbiol.">
        <title>Streptomyces citrinus sp. nov., with yellow diffusible pigment.</title>
        <authorList>
            <person name="He Y."/>
            <person name="Yang E."/>
            <person name="Xu J."/>
            <person name="Sun Y."/>
            <person name="Sun L."/>
        </authorList>
    </citation>
    <scope>NUCLEOTIDE SEQUENCE</scope>
    <source>
        <strain evidence="1">Q6</strain>
    </source>
</reference>
<accession>A0ACD5ANS3</accession>
<evidence type="ECO:0000313" key="1">
    <source>
        <dbReference type="EMBL" id="WWQ68680.1"/>
    </source>
</evidence>
<name>A0ACD5ANS3_9ACTN</name>
<protein>
    <submittedName>
        <fullName evidence="1">Maltotransferase domain-containing protein</fullName>
    </submittedName>
</protein>
<evidence type="ECO:0000313" key="2">
    <source>
        <dbReference type="Proteomes" id="UP001432251"/>
    </source>
</evidence>
<sequence length="657" mass="72649">MTVVPGSVVRIPIEEVRPAVDGGRRPAKAVVGESFTVTALVFAEGSAVVRAEAVLCAPDGRVVQRRAMRELAPGTDRWGADVTPDSPGRWSFHVRAWCDPVAAWVRDAAIKVEADVDCAITLEEGMLHLERALTRSDDHQVSGVLSAALTALCDETRGPRERFAAATTDEVRAALNVDPARDRVTDSRSLPLLVERERALYGSWYEFFPRSEGAVVVPGRPPVSGTFATAAERLPAIAAMGFDVVYLPPVHPIGMTFRKGPDNSLSPGPDDVGVPWAIGSHEGGHDAVHPDLGTLEDFDAFVARAGELGLEVALDFALQCSPDHPWVHKHPEWFHHRADGTIAYAENPPKKYQDIYPLAFDGDLPGLVAETTRVLRHWMAHGVRIFRVDNPHTKPVVFWEEVIADINRSDPDVIFLAEAFTRPAMMHTLAQIGFQQSYTYFTWRNSKQELTEYVEELSGEAASYMRPNFFVNTPDILHEFLQRGGRPAFELRAVLAATLSPSWGVYSGYELCENTPLRAGSEEYLHSEKYELRPRDWESAEREGRTIAPLLTALNDVRRRSPALRALRPVHFHHADKDEVIVYSKREGSNTVLVVVNLDPHHTQEATVRLDLEALGVAPDASVPVRDELSGRTYVWGATNYVCLTPGQSPAHIFTVG</sequence>
<proteinExistence type="predicted"/>
<gene>
    <name evidence="1" type="ORF">V2W30_38690</name>
</gene>
<dbReference type="Proteomes" id="UP001432251">
    <property type="component" value="Chromosome"/>
</dbReference>